<protein>
    <submittedName>
        <fullName evidence="1">Uncharacterized protein</fullName>
    </submittedName>
</protein>
<gene>
    <name evidence="1" type="ORF">HPB49_013950</name>
</gene>
<accession>A0ACB8E0Q5</accession>
<organism evidence="1 2">
    <name type="scientific">Dermacentor silvarum</name>
    <name type="common">Tick</name>
    <dbReference type="NCBI Taxonomy" id="543639"/>
    <lineage>
        <taxon>Eukaryota</taxon>
        <taxon>Metazoa</taxon>
        <taxon>Ecdysozoa</taxon>
        <taxon>Arthropoda</taxon>
        <taxon>Chelicerata</taxon>
        <taxon>Arachnida</taxon>
        <taxon>Acari</taxon>
        <taxon>Parasitiformes</taxon>
        <taxon>Ixodida</taxon>
        <taxon>Ixodoidea</taxon>
        <taxon>Ixodidae</taxon>
        <taxon>Rhipicephalinae</taxon>
        <taxon>Dermacentor</taxon>
    </lineage>
</organism>
<evidence type="ECO:0000313" key="1">
    <source>
        <dbReference type="EMBL" id="KAH7980228.1"/>
    </source>
</evidence>
<comment type="caution">
    <text evidence="1">The sequence shown here is derived from an EMBL/GenBank/DDBJ whole genome shotgun (WGS) entry which is preliminary data.</text>
</comment>
<proteinExistence type="predicted"/>
<reference evidence="1" key="1">
    <citation type="submission" date="2020-05" db="EMBL/GenBank/DDBJ databases">
        <title>Large-scale comparative analyses of tick genomes elucidate their genetic diversity and vector capacities.</title>
        <authorList>
            <person name="Jia N."/>
            <person name="Wang J."/>
            <person name="Shi W."/>
            <person name="Du L."/>
            <person name="Sun Y."/>
            <person name="Zhan W."/>
            <person name="Jiang J."/>
            <person name="Wang Q."/>
            <person name="Zhang B."/>
            <person name="Ji P."/>
            <person name="Sakyi L.B."/>
            <person name="Cui X."/>
            <person name="Yuan T."/>
            <person name="Jiang B."/>
            <person name="Yang W."/>
            <person name="Lam T.T.-Y."/>
            <person name="Chang Q."/>
            <person name="Ding S."/>
            <person name="Wang X."/>
            <person name="Zhu J."/>
            <person name="Ruan X."/>
            <person name="Zhao L."/>
            <person name="Wei J."/>
            <person name="Que T."/>
            <person name="Du C."/>
            <person name="Cheng J."/>
            <person name="Dai P."/>
            <person name="Han X."/>
            <person name="Huang E."/>
            <person name="Gao Y."/>
            <person name="Liu J."/>
            <person name="Shao H."/>
            <person name="Ye R."/>
            <person name="Li L."/>
            <person name="Wei W."/>
            <person name="Wang X."/>
            <person name="Wang C."/>
            <person name="Yang T."/>
            <person name="Huo Q."/>
            <person name="Li W."/>
            <person name="Guo W."/>
            <person name="Chen H."/>
            <person name="Zhou L."/>
            <person name="Ni X."/>
            <person name="Tian J."/>
            <person name="Zhou Y."/>
            <person name="Sheng Y."/>
            <person name="Liu T."/>
            <person name="Pan Y."/>
            <person name="Xia L."/>
            <person name="Li J."/>
            <person name="Zhao F."/>
            <person name="Cao W."/>
        </authorList>
    </citation>
    <scope>NUCLEOTIDE SEQUENCE</scope>
    <source>
        <strain evidence="1">Dsil-2018</strain>
    </source>
</reference>
<dbReference type="Proteomes" id="UP000821865">
    <property type="component" value="Chromosome 1"/>
</dbReference>
<evidence type="ECO:0000313" key="2">
    <source>
        <dbReference type="Proteomes" id="UP000821865"/>
    </source>
</evidence>
<sequence>MLVRCARAEPRAKKPVRVLLSCSGRTSMALDPTAQDWLYRAPASLVCHCPSSHYRRQHKHQCMLSNHCPTMLLRVQLRHEVWVVSERLDETEPLNKTRAVSQPALWTVPPVLPRLPADNIKELEAAVRDEAVAATLLAVNSVPCEQPAPQEKQSDPAKDGLRLSKEAKEDSAAATNSNAPSAMETGVTTSSSKRAHIETVKLDDPNGGLNAEEPPAKAALGRRPSFRPKLNIPPDKHVADTTPNKLRTTFTRTDGVGERRHQACVAEGASVSERILQGLAQPGELSAVRSRTEDHPEWLALKKLASLKRLAAQLTECRWKCILNDLLRCTEDKKLAPHGSNVSVMGDVHIPEKIMRLLQKGPKFGVQPGVPAHDLIAMNRKVADKATDDNRDRCLLEGVDCLRKFAAKTMDSQHRHSRPPPVPLRQIPFWKVKTGKRKAERQQRKSGASPKMIDVDALVAHLQDEPQIVWLRYALPDLAEDSYYEHEQDACTFTPAVEDSADVKSSESRSVFSAYLSTIPVLTPDEREIIRKQTMGQAENNSWFHERKGRLTASIFKTAIHCQKPEGLLSDILQYRHRRPHGKHDPVCT</sequence>
<dbReference type="EMBL" id="CM023470">
    <property type="protein sequence ID" value="KAH7980228.1"/>
    <property type="molecule type" value="Genomic_DNA"/>
</dbReference>
<keyword evidence="2" id="KW-1185">Reference proteome</keyword>
<name>A0ACB8E0Q5_DERSI</name>